<proteinExistence type="predicted"/>
<dbReference type="InterPro" id="IPR011856">
    <property type="entry name" value="tRNA_endonuc-like_dom_sf"/>
</dbReference>
<dbReference type="GO" id="GO:0004518">
    <property type="term" value="F:nuclease activity"/>
    <property type="evidence" value="ECO:0007669"/>
    <property type="project" value="UniProtKB-KW"/>
</dbReference>
<keyword evidence="2" id="KW-0540">Nuclease</keyword>
<evidence type="ECO:0000313" key="5">
    <source>
        <dbReference type="EMBL" id="KKM80183.1"/>
    </source>
</evidence>
<dbReference type="Pfam" id="PF08774">
    <property type="entry name" value="VRR_NUC"/>
    <property type="match status" value="1"/>
</dbReference>
<dbReference type="GO" id="GO:0016788">
    <property type="term" value="F:hydrolase activity, acting on ester bonds"/>
    <property type="evidence" value="ECO:0007669"/>
    <property type="project" value="InterPro"/>
</dbReference>
<evidence type="ECO:0000256" key="3">
    <source>
        <dbReference type="ARBA" id="ARBA00022801"/>
    </source>
</evidence>
<dbReference type="Gene3D" id="3.40.1350.10">
    <property type="match status" value="1"/>
</dbReference>
<reference evidence="5" key="1">
    <citation type="journal article" date="2015" name="Nature">
        <title>Complex archaea that bridge the gap between prokaryotes and eukaryotes.</title>
        <authorList>
            <person name="Spang A."/>
            <person name="Saw J.H."/>
            <person name="Jorgensen S.L."/>
            <person name="Zaremba-Niedzwiedzka K."/>
            <person name="Martijn J."/>
            <person name="Lind A.E."/>
            <person name="van Eijk R."/>
            <person name="Schleper C."/>
            <person name="Guy L."/>
            <person name="Ettema T.J."/>
        </authorList>
    </citation>
    <scope>NUCLEOTIDE SEQUENCE</scope>
</reference>
<evidence type="ECO:0000259" key="4">
    <source>
        <dbReference type="SMART" id="SM00990"/>
    </source>
</evidence>
<dbReference type="GO" id="GO:0003676">
    <property type="term" value="F:nucleic acid binding"/>
    <property type="evidence" value="ECO:0007669"/>
    <property type="project" value="InterPro"/>
</dbReference>
<dbReference type="InterPro" id="IPR014883">
    <property type="entry name" value="VRR_NUC"/>
</dbReference>
<sequence length="136" mass="15201">MAEHDEQLAFFEWSEYKSNMGQSDLDFMFAIPNGGWRAIKTAGWLKAEGVKAGVPDIHFPVANGGFHGLYIEMKYGWNKPTEAQEEYIEFLKERGYAVAVCYGFDEAVAVIEWYLNELPTAVVLSGIEKPMPGGKG</sequence>
<keyword evidence="3" id="KW-0378">Hydrolase</keyword>
<dbReference type="SMART" id="SM00990">
    <property type="entry name" value="VRR_NUC"/>
    <property type="match status" value="1"/>
</dbReference>
<protein>
    <recommendedName>
        <fullName evidence="4">VRR-NUC domain-containing protein</fullName>
    </recommendedName>
</protein>
<organism evidence="5">
    <name type="scientific">marine sediment metagenome</name>
    <dbReference type="NCBI Taxonomy" id="412755"/>
    <lineage>
        <taxon>unclassified sequences</taxon>
        <taxon>metagenomes</taxon>
        <taxon>ecological metagenomes</taxon>
    </lineage>
</organism>
<comment type="caution">
    <text evidence="5">The sequence shown here is derived from an EMBL/GenBank/DDBJ whole genome shotgun (WGS) entry which is preliminary data.</text>
</comment>
<feature type="domain" description="VRR-NUC" evidence="4">
    <location>
        <begin position="1"/>
        <end position="105"/>
    </location>
</feature>
<evidence type="ECO:0000256" key="2">
    <source>
        <dbReference type="ARBA" id="ARBA00022722"/>
    </source>
</evidence>
<name>A0A0F9KDZ3_9ZZZZ</name>
<comment type="cofactor">
    <cofactor evidence="1">
        <name>Mg(2+)</name>
        <dbReference type="ChEBI" id="CHEBI:18420"/>
    </cofactor>
</comment>
<dbReference type="EMBL" id="LAZR01008222">
    <property type="protein sequence ID" value="KKM80183.1"/>
    <property type="molecule type" value="Genomic_DNA"/>
</dbReference>
<evidence type="ECO:0000256" key="1">
    <source>
        <dbReference type="ARBA" id="ARBA00001946"/>
    </source>
</evidence>
<gene>
    <name evidence="5" type="ORF">LCGC14_1342550</name>
</gene>
<dbReference type="AlphaFoldDB" id="A0A0F9KDZ3"/>
<accession>A0A0F9KDZ3</accession>